<keyword evidence="4 5" id="KW-0862">Zinc</keyword>
<dbReference type="PRINTS" id="PR01848">
    <property type="entry name" value="U2AUXFACTOR"/>
</dbReference>
<feature type="zinc finger region" description="C3H1-type" evidence="5">
    <location>
        <begin position="245"/>
        <end position="273"/>
    </location>
</feature>
<dbReference type="GO" id="GO:0008270">
    <property type="term" value="F:zinc ion binding"/>
    <property type="evidence" value="ECO:0007669"/>
    <property type="project" value="UniProtKB-KW"/>
</dbReference>
<dbReference type="OrthoDB" id="75923at2759"/>
<proteinExistence type="predicted"/>
<dbReference type="AlphaFoldDB" id="A0A024GNW0"/>
<keyword evidence="3 5" id="KW-0863">Zinc-finger</keyword>
<accession>A0A024GNW0</accession>
<evidence type="ECO:0000256" key="6">
    <source>
        <dbReference type="SAM" id="MobiDB-lite"/>
    </source>
</evidence>
<dbReference type="EMBL" id="CAIX01000210">
    <property type="protein sequence ID" value="CCI48235.1"/>
    <property type="molecule type" value="Genomic_DNA"/>
</dbReference>
<evidence type="ECO:0000256" key="4">
    <source>
        <dbReference type="ARBA" id="ARBA00022833"/>
    </source>
</evidence>
<evidence type="ECO:0000313" key="9">
    <source>
        <dbReference type="Proteomes" id="UP000053237"/>
    </source>
</evidence>
<evidence type="ECO:0000256" key="2">
    <source>
        <dbReference type="ARBA" id="ARBA00022737"/>
    </source>
</evidence>
<evidence type="ECO:0000256" key="1">
    <source>
        <dbReference type="ARBA" id="ARBA00022723"/>
    </source>
</evidence>
<dbReference type="PANTHER" id="PTHR12620">
    <property type="entry name" value="U2 SNRNP AUXILIARY FACTOR, SMALL SUBUNIT"/>
    <property type="match status" value="1"/>
</dbReference>
<dbReference type="InterPro" id="IPR035979">
    <property type="entry name" value="RBD_domain_sf"/>
</dbReference>
<evidence type="ECO:0000256" key="3">
    <source>
        <dbReference type="ARBA" id="ARBA00022771"/>
    </source>
</evidence>
<dbReference type="GO" id="GO:0089701">
    <property type="term" value="C:U2AF complex"/>
    <property type="evidence" value="ECO:0007669"/>
    <property type="project" value="InterPro"/>
</dbReference>
<feature type="compositionally biased region" description="Basic residues" evidence="6">
    <location>
        <begin position="32"/>
        <end position="44"/>
    </location>
</feature>
<evidence type="ECO:0000256" key="5">
    <source>
        <dbReference type="PROSITE-ProRule" id="PRU00723"/>
    </source>
</evidence>
<dbReference type="Gene3D" id="3.30.70.330">
    <property type="match status" value="1"/>
</dbReference>
<name>A0A024GNW0_9STRA</name>
<keyword evidence="9" id="KW-1185">Reference proteome</keyword>
<comment type="caution">
    <text evidence="8">The sequence shown here is derived from an EMBL/GenBank/DDBJ whole genome shotgun (WGS) entry which is preliminary data.</text>
</comment>
<dbReference type="PROSITE" id="PS50103">
    <property type="entry name" value="ZF_C3H1"/>
    <property type="match status" value="1"/>
</dbReference>
<dbReference type="InterPro" id="IPR012677">
    <property type="entry name" value="Nucleotide-bd_a/b_plait_sf"/>
</dbReference>
<protein>
    <recommendedName>
        <fullName evidence="7">C3H1-type domain-containing protein</fullName>
    </recommendedName>
</protein>
<dbReference type="InterPro" id="IPR000571">
    <property type="entry name" value="Znf_CCCH"/>
</dbReference>
<sequence length="310" mass="35900">MGGKEQMQSEEISQRVHEKWMRETTKSQYLSRQKRKSTQRLHRRKSGCSVRVRANVKEVNGRNITASAIVPSHAGHITNEYSSNQIDILLIQEIQKRAYKAMQDATVCAYLSCFEGIDMMWTLWKSRFHEEYQRYHVRFTPGQVVVLLESIGATDLIKHPDQHFCMDVLLVEARDTELMYDLSLYLTQIASIVRMELVQNLASHLRGNVYIEFESEEGAKQAWQSLRVRYYKGRILDPELVPMVDWSASVCGAFIKGACTRANENCNYLHLYHCKQTSITLKKRKAEKGECFEDIVQYFEQPSSTNAQKG</sequence>
<keyword evidence="2" id="KW-0677">Repeat</keyword>
<dbReference type="Proteomes" id="UP000053237">
    <property type="component" value="Unassembled WGS sequence"/>
</dbReference>
<gene>
    <name evidence="8" type="ORF">BN9_092970</name>
</gene>
<evidence type="ECO:0000313" key="8">
    <source>
        <dbReference type="EMBL" id="CCI48235.1"/>
    </source>
</evidence>
<dbReference type="GO" id="GO:0000398">
    <property type="term" value="P:mRNA splicing, via spliceosome"/>
    <property type="evidence" value="ECO:0007669"/>
    <property type="project" value="InterPro"/>
</dbReference>
<dbReference type="GO" id="GO:0003723">
    <property type="term" value="F:RNA binding"/>
    <property type="evidence" value="ECO:0007669"/>
    <property type="project" value="InterPro"/>
</dbReference>
<dbReference type="InterPro" id="IPR009145">
    <property type="entry name" value="U2AF_small"/>
</dbReference>
<organism evidence="8 9">
    <name type="scientific">Albugo candida</name>
    <dbReference type="NCBI Taxonomy" id="65357"/>
    <lineage>
        <taxon>Eukaryota</taxon>
        <taxon>Sar</taxon>
        <taxon>Stramenopiles</taxon>
        <taxon>Oomycota</taxon>
        <taxon>Peronosporomycetes</taxon>
        <taxon>Albuginales</taxon>
        <taxon>Albuginaceae</taxon>
        <taxon>Albugo</taxon>
    </lineage>
</organism>
<reference evidence="8 9" key="1">
    <citation type="submission" date="2012-05" db="EMBL/GenBank/DDBJ databases">
        <title>Recombination and specialization in a pathogen metapopulation.</title>
        <authorList>
            <person name="Gardiner A."/>
            <person name="Kemen E."/>
            <person name="Schultz-Larsen T."/>
            <person name="MacLean D."/>
            <person name="Van Oosterhout C."/>
            <person name="Jones J.D.G."/>
        </authorList>
    </citation>
    <scope>NUCLEOTIDE SEQUENCE [LARGE SCALE GENOMIC DNA]</scope>
    <source>
        <strain evidence="8 9">Ac Nc2</strain>
    </source>
</reference>
<dbReference type="SUPFAM" id="SSF54928">
    <property type="entry name" value="RNA-binding domain, RBD"/>
    <property type="match status" value="1"/>
</dbReference>
<feature type="domain" description="C3H1-type" evidence="7">
    <location>
        <begin position="245"/>
        <end position="273"/>
    </location>
</feature>
<dbReference type="STRING" id="65357.A0A024GNW0"/>
<feature type="region of interest" description="Disordered" evidence="6">
    <location>
        <begin position="23"/>
        <end position="44"/>
    </location>
</feature>
<keyword evidence="1 5" id="KW-0479">Metal-binding</keyword>
<dbReference type="InParanoid" id="A0A024GNW0"/>
<evidence type="ECO:0000259" key="7">
    <source>
        <dbReference type="PROSITE" id="PS50103"/>
    </source>
</evidence>